<organism evidence="2 4">
    <name type="scientific">Cetraspora pellucida</name>
    <dbReference type="NCBI Taxonomy" id="1433469"/>
    <lineage>
        <taxon>Eukaryota</taxon>
        <taxon>Fungi</taxon>
        <taxon>Fungi incertae sedis</taxon>
        <taxon>Mucoromycota</taxon>
        <taxon>Glomeromycotina</taxon>
        <taxon>Glomeromycetes</taxon>
        <taxon>Diversisporales</taxon>
        <taxon>Gigasporaceae</taxon>
        <taxon>Cetraspora</taxon>
    </lineage>
</organism>
<protein>
    <submittedName>
        <fullName evidence="2">13377_t:CDS:1</fullName>
    </submittedName>
    <submittedName>
        <fullName evidence="3">21484_t:CDS:1</fullName>
    </submittedName>
</protein>
<dbReference type="AlphaFoldDB" id="A0A9N9NXG0"/>
<evidence type="ECO:0000313" key="3">
    <source>
        <dbReference type="EMBL" id="CAG8819387.1"/>
    </source>
</evidence>
<feature type="non-terminal residue" evidence="2">
    <location>
        <position position="1"/>
    </location>
</feature>
<dbReference type="Proteomes" id="UP000789759">
    <property type="component" value="Unassembled WGS sequence"/>
</dbReference>
<sequence length="48" mass="5749">KTTQNQLQNAKENYQRRAPKCLRTYQRATSKCSKETAREQLQDVEENY</sequence>
<feature type="compositionally biased region" description="Basic and acidic residues" evidence="1">
    <location>
        <begin position="32"/>
        <end position="41"/>
    </location>
</feature>
<proteinExistence type="predicted"/>
<name>A0A9N9NXG0_9GLOM</name>
<keyword evidence="4" id="KW-1185">Reference proteome</keyword>
<evidence type="ECO:0000313" key="2">
    <source>
        <dbReference type="EMBL" id="CAG8782160.1"/>
    </source>
</evidence>
<comment type="caution">
    <text evidence="2">The sequence shown here is derived from an EMBL/GenBank/DDBJ whole genome shotgun (WGS) entry which is preliminary data.</text>
</comment>
<gene>
    <name evidence="2" type="ORF">CPELLU_LOCUS16452</name>
    <name evidence="3" type="ORF">CPELLU_LOCUS19535</name>
</gene>
<evidence type="ECO:0000313" key="4">
    <source>
        <dbReference type="Proteomes" id="UP000789759"/>
    </source>
</evidence>
<accession>A0A9N9NXG0</accession>
<dbReference type="EMBL" id="CAJVQA010024382">
    <property type="protein sequence ID" value="CAG8782160.1"/>
    <property type="molecule type" value="Genomic_DNA"/>
</dbReference>
<feature type="region of interest" description="Disordered" evidence="1">
    <location>
        <begin position="28"/>
        <end position="48"/>
    </location>
</feature>
<dbReference type="EMBL" id="CAJVQA010047907">
    <property type="protein sequence ID" value="CAG8819387.1"/>
    <property type="molecule type" value="Genomic_DNA"/>
</dbReference>
<reference evidence="2" key="1">
    <citation type="submission" date="2021-06" db="EMBL/GenBank/DDBJ databases">
        <authorList>
            <person name="Kallberg Y."/>
            <person name="Tangrot J."/>
            <person name="Rosling A."/>
        </authorList>
    </citation>
    <scope>NUCLEOTIDE SEQUENCE</scope>
    <source>
        <strain evidence="2">FL966</strain>
    </source>
</reference>
<evidence type="ECO:0000256" key="1">
    <source>
        <dbReference type="SAM" id="MobiDB-lite"/>
    </source>
</evidence>